<evidence type="ECO:0000256" key="3">
    <source>
        <dbReference type="ARBA" id="ARBA00022525"/>
    </source>
</evidence>
<evidence type="ECO:0000256" key="2">
    <source>
        <dbReference type="ARBA" id="ARBA00022512"/>
    </source>
</evidence>
<evidence type="ECO:0008006" key="7">
    <source>
        <dbReference type="Google" id="ProtNLM"/>
    </source>
</evidence>
<protein>
    <recommendedName>
        <fullName evidence="7">Polygalacturonase-like</fullName>
    </recommendedName>
</protein>
<keyword evidence="3" id="KW-0964">Secreted</keyword>
<evidence type="ECO:0000256" key="1">
    <source>
        <dbReference type="ARBA" id="ARBA00004191"/>
    </source>
</evidence>
<dbReference type="AlphaFoldDB" id="A0A978UJ68"/>
<keyword evidence="2" id="KW-0134">Cell wall</keyword>
<dbReference type="EMBL" id="JAEACU010000011">
    <property type="protein sequence ID" value="KAH7514849.1"/>
    <property type="molecule type" value="Genomic_DNA"/>
</dbReference>
<comment type="caution">
    <text evidence="5">The sequence shown here is derived from an EMBL/GenBank/DDBJ whole genome shotgun (WGS) entry which is preliminary data.</text>
</comment>
<proteinExistence type="predicted"/>
<name>A0A978UJ68_ZIZJJ</name>
<dbReference type="Proteomes" id="UP000813462">
    <property type="component" value="Unassembled WGS sequence"/>
</dbReference>
<evidence type="ECO:0000313" key="5">
    <source>
        <dbReference type="EMBL" id="KAH7514849.1"/>
    </source>
</evidence>
<sequence>MVSRCSSSASIVIIVLKGRYLLHSMAFKGALDDYRILGQFENWFNFEGATGVSIVGGALDTEGAALWACKAFGKGCPSGATIRVKIIVDGNSPNTDGIHVHLSRNVAIINMSIRIRMCPLALAPRTCGSNASYAVLAMALGEHWKSNKGLGRGRGPKCDSNKGNFYRVTSAISVAIKFDCSATNPCPGIRLEDVQLTYKKQEAQSSCVNANGKAFGIVQPNNCL</sequence>
<organism evidence="5 6">
    <name type="scientific">Ziziphus jujuba var. spinosa</name>
    <dbReference type="NCBI Taxonomy" id="714518"/>
    <lineage>
        <taxon>Eukaryota</taxon>
        <taxon>Viridiplantae</taxon>
        <taxon>Streptophyta</taxon>
        <taxon>Embryophyta</taxon>
        <taxon>Tracheophyta</taxon>
        <taxon>Spermatophyta</taxon>
        <taxon>Magnoliopsida</taxon>
        <taxon>eudicotyledons</taxon>
        <taxon>Gunneridae</taxon>
        <taxon>Pentapetalae</taxon>
        <taxon>rosids</taxon>
        <taxon>fabids</taxon>
        <taxon>Rosales</taxon>
        <taxon>Rhamnaceae</taxon>
        <taxon>Paliureae</taxon>
        <taxon>Ziziphus</taxon>
    </lineage>
</organism>
<dbReference type="SUPFAM" id="SSF51126">
    <property type="entry name" value="Pectin lyase-like"/>
    <property type="match status" value="1"/>
</dbReference>
<dbReference type="InterPro" id="IPR012334">
    <property type="entry name" value="Pectin_lyas_fold"/>
</dbReference>
<accession>A0A978UJ68</accession>
<dbReference type="Gene3D" id="2.160.20.10">
    <property type="entry name" value="Single-stranded right-handed beta-helix, Pectin lyase-like"/>
    <property type="match status" value="1"/>
</dbReference>
<dbReference type="PANTHER" id="PTHR31375">
    <property type="match status" value="1"/>
</dbReference>
<gene>
    <name evidence="5" type="ORF">FEM48_Zijuj11G0134000</name>
</gene>
<keyword evidence="4" id="KW-0961">Cell wall biogenesis/degradation</keyword>
<reference evidence="5" key="1">
    <citation type="journal article" date="2021" name="Front. Plant Sci.">
        <title>Chromosome-Scale Genome Assembly for Chinese Sour Jujube and Insights Into Its Genome Evolution and Domestication Signature.</title>
        <authorList>
            <person name="Shen L.-Y."/>
            <person name="Luo H."/>
            <person name="Wang X.-L."/>
            <person name="Wang X.-M."/>
            <person name="Qiu X.-J."/>
            <person name="Liu H."/>
            <person name="Zhou S.-S."/>
            <person name="Jia K.-H."/>
            <person name="Nie S."/>
            <person name="Bao Y.-T."/>
            <person name="Zhang R.-G."/>
            <person name="Yun Q.-Z."/>
            <person name="Chai Y.-H."/>
            <person name="Lu J.-Y."/>
            <person name="Li Y."/>
            <person name="Zhao S.-W."/>
            <person name="Mao J.-F."/>
            <person name="Jia S.-G."/>
            <person name="Mao Y.-M."/>
        </authorList>
    </citation>
    <scope>NUCLEOTIDE SEQUENCE</scope>
    <source>
        <strain evidence="5">AT0</strain>
        <tissue evidence="5">Leaf</tissue>
    </source>
</reference>
<evidence type="ECO:0000313" key="6">
    <source>
        <dbReference type="Proteomes" id="UP000813462"/>
    </source>
</evidence>
<dbReference type="GO" id="GO:0071555">
    <property type="term" value="P:cell wall organization"/>
    <property type="evidence" value="ECO:0007669"/>
    <property type="project" value="UniProtKB-KW"/>
</dbReference>
<evidence type="ECO:0000256" key="4">
    <source>
        <dbReference type="ARBA" id="ARBA00023316"/>
    </source>
</evidence>
<dbReference type="InterPro" id="IPR011050">
    <property type="entry name" value="Pectin_lyase_fold/virulence"/>
</dbReference>
<comment type="subcellular location">
    <subcellularLocation>
        <location evidence="1">Secreted</location>
        <location evidence="1">Cell wall</location>
    </subcellularLocation>
</comment>